<dbReference type="GeneID" id="117559125"/>
<name>A0A6P8VM34_GYMAC</name>
<gene>
    <name evidence="2" type="primary">bik</name>
</gene>
<evidence type="ECO:0000313" key="2">
    <source>
        <dbReference type="RefSeq" id="XP_034091681.1"/>
    </source>
</evidence>
<sequence>MVEQTRQPRRVVSLQAGLGEGDTDVLLDVNLRINDRAARAFGSQLAAIGDQMDQEWAGRRTPWLPPPLHMLRPAQALTRTIYRDIHRQLWGFQGLSAGVKAWIESTAPGQGIFRADAWVKRVQFKTSSLRWLDQRSTGDGGAGGCSCHFHCNVEGIKSIKKGHKQVFWAIISLTKKVCK</sequence>
<protein>
    <submittedName>
        <fullName evidence="2">Bcl-2-interacting killer isoform X1</fullName>
    </submittedName>
</protein>
<keyword evidence="1" id="KW-1185">Reference proteome</keyword>
<dbReference type="InParanoid" id="A0A6P8VM34"/>
<dbReference type="AlphaFoldDB" id="A0A6P8VM34"/>
<proteinExistence type="predicted"/>
<accession>A0A6P8VM34</accession>
<evidence type="ECO:0000313" key="1">
    <source>
        <dbReference type="Proteomes" id="UP000515161"/>
    </source>
</evidence>
<dbReference type="OrthoDB" id="8418477at2759"/>
<reference evidence="2" key="1">
    <citation type="submission" date="2025-08" db="UniProtKB">
        <authorList>
            <consortium name="RefSeq"/>
        </authorList>
    </citation>
    <scope>IDENTIFICATION</scope>
</reference>
<dbReference type="Proteomes" id="UP000515161">
    <property type="component" value="Unplaced"/>
</dbReference>
<dbReference type="KEGG" id="gacu:117559125"/>
<dbReference type="RefSeq" id="XP_034091681.1">
    <property type="nucleotide sequence ID" value="XM_034235790.1"/>
</dbReference>
<dbReference type="CTD" id="638"/>
<organism evidence="1 2">
    <name type="scientific">Gymnodraco acuticeps</name>
    <name type="common">Antarctic dragonfish</name>
    <dbReference type="NCBI Taxonomy" id="8218"/>
    <lineage>
        <taxon>Eukaryota</taxon>
        <taxon>Metazoa</taxon>
        <taxon>Chordata</taxon>
        <taxon>Craniata</taxon>
        <taxon>Vertebrata</taxon>
        <taxon>Euteleostomi</taxon>
        <taxon>Actinopterygii</taxon>
        <taxon>Neopterygii</taxon>
        <taxon>Teleostei</taxon>
        <taxon>Neoteleostei</taxon>
        <taxon>Acanthomorphata</taxon>
        <taxon>Eupercaria</taxon>
        <taxon>Perciformes</taxon>
        <taxon>Notothenioidei</taxon>
        <taxon>Bathydraconidae</taxon>
        <taxon>Gymnodraco</taxon>
    </lineage>
</organism>